<sequence>MAVTDLKLAKPITLPCGLTLPNRLVKAAMTEQMADKDKLPDETFNKVYSAWAEGGWGMVLTGNVQVNTTYLGGPDDTAISSQIPEAQLLESWTAWAKACNARGTPTVVQINHPGRQSPYGAGARGFFDKNLAPSPVPLKLGDGILQSIASALIFGTPRAMTVAEIRETVDQFANAARLAAKAGFAGVEIHAAHGYLLAQFLSSQSNQRTDDYGGSPTKQVRIVVEIIKAIREATPEGFCVGIKLNSVDHQSKEALDDCMVQLDEIRKAGVDFLEISGGTYENPSMFLGTVEAVTMEKSGRSKKREAFFLEFSRAIREKFRDVPLMVTGGFRTRLGMEAALEEDACDMIGIGRPAVLNPALPNNVIFNKEIADEDAKVYAKKIEAPWLAKKIGGTAVGAGVESSWYSKQMKELAAPAA</sequence>
<protein>
    <submittedName>
        <fullName evidence="6">NADPH dehydrogenase</fullName>
    </submittedName>
</protein>
<name>A0A1J7I927_9PEZI</name>
<gene>
    <name evidence="6" type="ORF">CONLIGDRAFT_623994</name>
</gene>
<evidence type="ECO:0000256" key="1">
    <source>
        <dbReference type="ARBA" id="ARBA00005979"/>
    </source>
</evidence>
<dbReference type="InParanoid" id="A0A1J7I927"/>
<dbReference type="PANTHER" id="PTHR43656">
    <property type="entry name" value="BINDING OXIDOREDUCTASE, PUTATIVE (AFU_ORTHOLOGUE AFUA_2G08260)-RELATED"/>
    <property type="match status" value="1"/>
</dbReference>
<dbReference type="Pfam" id="PF00724">
    <property type="entry name" value="Oxidored_FMN"/>
    <property type="match status" value="1"/>
</dbReference>
<dbReference type="InterPro" id="IPR051799">
    <property type="entry name" value="NADH_flavin_oxidoreductase"/>
</dbReference>
<evidence type="ECO:0000259" key="5">
    <source>
        <dbReference type="Pfam" id="PF00724"/>
    </source>
</evidence>
<dbReference type="OrthoDB" id="1663137at2759"/>
<accession>A0A1J7I927</accession>
<evidence type="ECO:0000256" key="3">
    <source>
        <dbReference type="ARBA" id="ARBA00022643"/>
    </source>
</evidence>
<evidence type="ECO:0000256" key="4">
    <source>
        <dbReference type="ARBA" id="ARBA00023002"/>
    </source>
</evidence>
<dbReference type="InterPro" id="IPR001155">
    <property type="entry name" value="OxRdtase_FMN_N"/>
</dbReference>
<dbReference type="Proteomes" id="UP000182658">
    <property type="component" value="Unassembled WGS sequence"/>
</dbReference>
<dbReference type="GO" id="GO:0010181">
    <property type="term" value="F:FMN binding"/>
    <property type="evidence" value="ECO:0007669"/>
    <property type="project" value="InterPro"/>
</dbReference>
<keyword evidence="3" id="KW-0288">FMN</keyword>
<dbReference type="InterPro" id="IPR013785">
    <property type="entry name" value="Aldolase_TIM"/>
</dbReference>
<dbReference type="SUPFAM" id="SSF51395">
    <property type="entry name" value="FMN-linked oxidoreductases"/>
    <property type="match status" value="1"/>
</dbReference>
<keyword evidence="2" id="KW-0285">Flavoprotein</keyword>
<dbReference type="Gene3D" id="3.20.20.70">
    <property type="entry name" value="Aldolase class I"/>
    <property type="match status" value="1"/>
</dbReference>
<dbReference type="EMBL" id="KV875105">
    <property type="protein sequence ID" value="OIW23843.1"/>
    <property type="molecule type" value="Genomic_DNA"/>
</dbReference>
<evidence type="ECO:0000313" key="6">
    <source>
        <dbReference type="EMBL" id="OIW23843.1"/>
    </source>
</evidence>
<evidence type="ECO:0000256" key="2">
    <source>
        <dbReference type="ARBA" id="ARBA00022630"/>
    </source>
</evidence>
<dbReference type="STRING" id="1408157.A0A1J7I927"/>
<reference evidence="6 7" key="1">
    <citation type="submission" date="2016-10" db="EMBL/GenBank/DDBJ databases">
        <title>Draft genome sequence of Coniochaeta ligniaria NRRL30616, a lignocellulolytic fungus for bioabatement of inhibitors in plant biomass hydrolysates.</title>
        <authorList>
            <consortium name="DOE Joint Genome Institute"/>
            <person name="Jimenez D.J."/>
            <person name="Hector R.E."/>
            <person name="Riley R."/>
            <person name="Sun H."/>
            <person name="Grigoriev I.V."/>
            <person name="Van Elsas J.D."/>
            <person name="Nichols N.N."/>
        </authorList>
    </citation>
    <scope>NUCLEOTIDE SEQUENCE [LARGE SCALE GENOMIC DNA]</scope>
    <source>
        <strain evidence="6 7">NRRL 30616</strain>
    </source>
</reference>
<keyword evidence="7" id="KW-1185">Reference proteome</keyword>
<dbReference type="GO" id="GO:0016491">
    <property type="term" value="F:oxidoreductase activity"/>
    <property type="evidence" value="ECO:0007669"/>
    <property type="project" value="UniProtKB-KW"/>
</dbReference>
<dbReference type="AlphaFoldDB" id="A0A1J7I927"/>
<dbReference type="PANTHER" id="PTHR43656:SF2">
    <property type="entry name" value="BINDING OXIDOREDUCTASE, PUTATIVE (AFU_ORTHOLOGUE AFUA_2G08260)-RELATED"/>
    <property type="match status" value="1"/>
</dbReference>
<feature type="domain" description="NADH:flavin oxidoreductase/NADH oxidase N-terminal" evidence="5">
    <location>
        <begin position="8"/>
        <end position="364"/>
    </location>
</feature>
<proteinExistence type="inferred from homology"/>
<dbReference type="CDD" id="cd04733">
    <property type="entry name" value="OYE_like_2_FMN"/>
    <property type="match status" value="1"/>
</dbReference>
<comment type="similarity">
    <text evidence="1">Belongs to the NADH:flavin oxidoreductase/NADH oxidase family.</text>
</comment>
<keyword evidence="4" id="KW-0560">Oxidoreductase</keyword>
<organism evidence="6 7">
    <name type="scientific">Coniochaeta ligniaria NRRL 30616</name>
    <dbReference type="NCBI Taxonomy" id="1408157"/>
    <lineage>
        <taxon>Eukaryota</taxon>
        <taxon>Fungi</taxon>
        <taxon>Dikarya</taxon>
        <taxon>Ascomycota</taxon>
        <taxon>Pezizomycotina</taxon>
        <taxon>Sordariomycetes</taxon>
        <taxon>Sordariomycetidae</taxon>
        <taxon>Coniochaetales</taxon>
        <taxon>Coniochaetaceae</taxon>
        <taxon>Coniochaeta</taxon>
    </lineage>
</organism>
<evidence type="ECO:0000313" key="7">
    <source>
        <dbReference type="Proteomes" id="UP000182658"/>
    </source>
</evidence>